<name>A0A0D6LF28_9BILA</name>
<organism evidence="1 2">
    <name type="scientific">Ancylostoma ceylanicum</name>
    <dbReference type="NCBI Taxonomy" id="53326"/>
    <lineage>
        <taxon>Eukaryota</taxon>
        <taxon>Metazoa</taxon>
        <taxon>Ecdysozoa</taxon>
        <taxon>Nematoda</taxon>
        <taxon>Chromadorea</taxon>
        <taxon>Rhabditida</taxon>
        <taxon>Rhabditina</taxon>
        <taxon>Rhabditomorpha</taxon>
        <taxon>Strongyloidea</taxon>
        <taxon>Ancylostomatidae</taxon>
        <taxon>Ancylostomatinae</taxon>
        <taxon>Ancylostoma</taxon>
    </lineage>
</organism>
<accession>A0A0D6LF28</accession>
<reference evidence="1 2" key="1">
    <citation type="submission" date="2013-05" db="EMBL/GenBank/DDBJ databases">
        <title>Draft genome of the parasitic nematode Anyclostoma ceylanicum.</title>
        <authorList>
            <person name="Mitreva M."/>
        </authorList>
    </citation>
    <scope>NUCLEOTIDE SEQUENCE [LARGE SCALE GENOMIC DNA]</scope>
</reference>
<evidence type="ECO:0000313" key="2">
    <source>
        <dbReference type="Proteomes" id="UP000054495"/>
    </source>
</evidence>
<dbReference type="Proteomes" id="UP000054495">
    <property type="component" value="Unassembled WGS sequence"/>
</dbReference>
<sequence>MWDEHDKKNIERVSNCDLFGVAVMQRDASVILPFSIAYTRNNNYIVLKLRNATEVQSRSRNI</sequence>
<dbReference type="EMBL" id="KE125423">
    <property type="protein sequence ID" value="EPB68526.1"/>
    <property type="molecule type" value="Genomic_DNA"/>
</dbReference>
<protein>
    <submittedName>
        <fullName evidence="1">Uncharacterized protein</fullName>
    </submittedName>
</protein>
<gene>
    <name evidence="1" type="ORF">ANCCEY_12380</name>
</gene>
<dbReference type="AlphaFoldDB" id="A0A0D6LF28"/>
<evidence type="ECO:0000313" key="1">
    <source>
        <dbReference type="EMBL" id="EPB68526.1"/>
    </source>
</evidence>
<keyword evidence="2" id="KW-1185">Reference proteome</keyword>
<proteinExistence type="predicted"/>